<dbReference type="EMBL" id="UGEM01000004">
    <property type="protein sequence ID" value="STP20042.1"/>
    <property type="molecule type" value="Genomic_DNA"/>
</dbReference>
<evidence type="ECO:0000313" key="2">
    <source>
        <dbReference type="EMBL" id="STP20042.1"/>
    </source>
</evidence>
<proteinExistence type="predicted"/>
<evidence type="ECO:0000313" key="3">
    <source>
        <dbReference type="Proteomes" id="UP000254181"/>
    </source>
</evidence>
<organism evidence="2 3">
    <name type="scientific">Escherichia coli</name>
    <dbReference type="NCBI Taxonomy" id="562"/>
    <lineage>
        <taxon>Bacteria</taxon>
        <taxon>Pseudomonadati</taxon>
        <taxon>Pseudomonadota</taxon>
        <taxon>Gammaproteobacteria</taxon>
        <taxon>Enterobacterales</taxon>
        <taxon>Enterobacteriaceae</taxon>
        <taxon>Escherichia</taxon>
    </lineage>
</organism>
<accession>A0A377K6K4</accession>
<gene>
    <name evidence="2" type="ORF">NCTC9075_03481</name>
</gene>
<dbReference type="Proteomes" id="UP000254181">
    <property type="component" value="Unassembled WGS sequence"/>
</dbReference>
<name>A0A377K6K4_ECOLX</name>
<evidence type="ECO:0000259" key="1">
    <source>
        <dbReference type="Pfam" id="PF09937"/>
    </source>
</evidence>
<sequence length="104" mass="11657">MNIENETGFPHFQFEKVGYYGELFTVVVVNQTFDFSYSGGLCLIADEQRLPLMTDSWFGEPESSSLKTATDLVCRKVRADVLLNGHAWHATGETTRWQASFTGG</sequence>
<reference evidence="2 3" key="1">
    <citation type="submission" date="2018-06" db="EMBL/GenBank/DDBJ databases">
        <authorList>
            <consortium name="Pathogen Informatics"/>
            <person name="Doyle S."/>
        </authorList>
    </citation>
    <scope>NUCLEOTIDE SEQUENCE [LARGE SCALE GENOMIC DNA]</scope>
    <source>
        <strain evidence="2 3">NCTC9075</strain>
    </source>
</reference>
<dbReference type="AlphaFoldDB" id="A0A377K6K4"/>
<dbReference type="Pfam" id="PF09937">
    <property type="entry name" value="DUF2169"/>
    <property type="match status" value="1"/>
</dbReference>
<protein>
    <submittedName>
        <fullName evidence="2">Uncharacterized protein conserved in bacteria</fullName>
    </submittedName>
</protein>
<feature type="domain" description="DUF2169" evidence="1">
    <location>
        <begin position="25"/>
        <end position="101"/>
    </location>
</feature>
<dbReference type="InterPro" id="IPR018683">
    <property type="entry name" value="DUF2169"/>
</dbReference>